<feature type="compositionally biased region" description="Basic and acidic residues" evidence="13">
    <location>
        <begin position="244"/>
        <end position="254"/>
    </location>
</feature>
<keyword evidence="12 14" id="KW-0472">Membrane</keyword>
<evidence type="ECO:0000256" key="1">
    <source>
        <dbReference type="ARBA" id="ARBA00004651"/>
    </source>
</evidence>
<keyword evidence="10 14" id="KW-1133">Transmembrane helix</keyword>
<sequence>MDNYSFQDVLGTSATISTVLQFLTGSVICHRYIRKKSTGETSGFPFVSGFLSCFLWLKYGMLTQEHVVIFVNIIGSVLFFSYVLVYFTFSINKRIVIRQFLGACVFIMLCTIYTTYESNKEKAVNVSGLVCCCVGVLFFASPFTKLAHWFIYGLLIEDKFIQVPNLLGCLLSAIQLMLYTVLSPQGKVHQRQHKPRVSQLETLEAKMASIEVSLSTATPRRRKGTSLGGGSLSARSSPRPDSAPSREPHHSALQDRETVFQNLRVQLGLGKLPRPTGPAFDDAERPGAEQRLAKLRTDAENKKIAISNLKSTLEKLDITDNIDTRIKQAELEYALGREELQLLSLVEEARALQARLDKSRPEANSLYGMLQAGMNLTLHAVQATP</sequence>
<feature type="region of interest" description="Disordered" evidence="13">
    <location>
        <begin position="214"/>
        <end position="254"/>
    </location>
</feature>
<comment type="similarity">
    <text evidence="3">Belongs to the SWEET sugar transporter family.</text>
</comment>
<evidence type="ECO:0000313" key="16">
    <source>
        <dbReference type="Proteomes" id="UP001562425"/>
    </source>
</evidence>
<evidence type="ECO:0000256" key="12">
    <source>
        <dbReference type="ARBA" id="ARBA00023136"/>
    </source>
</evidence>
<evidence type="ECO:0000256" key="11">
    <source>
        <dbReference type="ARBA" id="ARBA00023034"/>
    </source>
</evidence>
<keyword evidence="6" id="KW-1003">Cell membrane</keyword>
<evidence type="ECO:0000313" key="15">
    <source>
        <dbReference type="EMBL" id="KAL1376874.1"/>
    </source>
</evidence>
<feature type="non-terminal residue" evidence="15">
    <location>
        <position position="385"/>
    </location>
</feature>
<accession>A0ABD1CKF1</accession>
<comment type="subcellular location">
    <subcellularLocation>
        <location evidence="1">Cell membrane</location>
        <topology evidence="1">Multi-pass membrane protein</topology>
    </subcellularLocation>
    <subcellularLocation>
        <location evidence="2">Golgi apparatus membrane</location>
        <topology evidence="2">Multi-pass membrane protein</topology>
    </subcellularLocation>
</comment>
<keyword evidence="16" id="KW-1185">Reference proteome</keyword>
<evidence type="ECO:0000256" key="7">
    <source>
        <dbReference type="ARBA" id="ARBA00022597"/>
    </source>
</evidence>
<dbReference type="InterPro" id="IPR004316">
    <property type="entry name" value="SWEET_rpt"/>
</dbReference>
<dbReference type="Proteomes" id="UP001562425">
    <property type="component" value="Unassembled WGS sequence"/>
</dbReference>
<evidence type="ECO:0000256" key="3">
    <source>
        <dbReference type="ARBA" id="ARBA00007809"/>
    </source>
</evidence>
<comment type="caution">
    <text evidence="15">The sequence shown here is derived from an EMBL/GenBank/DDBJ whole genome shotgun (WGS) entry which is preliminary data.</text>
</comment>
<dbReference type="PANTHER" id="PTHR10791:SF112">
    <property type="entry name" value="SUGAR TRANSPORTER SWEET1"/>
    <property type="match status" value="1"/>
</dbReference>
<dbReference type="PANTHER" id="PTHR10791">
    <property type="entry name" value="RAG1-ACTIVATING PROTEIN 1"/>
    <property type="match status" value="1"/>
</dbReference>
<proteinExistence type="inferred from homology"/>
<dbReference type="GO" id="GO:0000139">
    <property type="term" value="C:Golgi membrane"/>
    <property type="evidence" value="ECO:0007669"/>
    <property type="project" value="UniProtKB-SubCell"/>
</dbReference>
<dbReference type="GO" id="GO:0005886">
    <property type="term" value="C:plasma membrane"/>
    <property type="evidence" value="ECO:0007669"/>
    <property type="project" value="UniProtKB-SubCell"/>
</dbReference>
<evidence type="ECO:0000256" key="14">
    <source>
        <dbReference type="SAM" id="Phobius"/>
    </source>
</evidence>
<evidence type="ECO:0000256" key="9">
    <source>
        <dbReference type="ARBA" id="ARBA00022737"/>
    </source>
</evidence>
<evidence type="ECO:0000256" key="13">
    <source>
        <dbReference type="SAM" id="MobiDB-lite"/>
    </source>
</evidence>
<feature type="transmembrane region" description="Helical" evidence="14">
    <location>
        <begin position="163"/>
        <end position="182"/>
    </location>
</feature>
<feature type="transmembrane region" description="Helical" evidence="14">
    <location>
        <begin position="123"/>
        <end position="143"/>
    </location>
</feature>
<dbReference type="AlphaFoldDB" id="A0ABD1CKF1"/>
<keyword evidence="7" id="KW-0762">Sugar transport</keyword>
<keyword evidence="8 14" id="KW-0812">Transmembrane</keyword>
<feature type="compositionally biased region" description="Low complexity" evidence="13">
    <location>
        <begin position="232"/>
        <end position="243"/>
    </location>
</feature>
<keyword evidence="5" id="KW-0813">Transport</keyword>
<evidence type="ECO:0000256" key="4">
    <source>
        <dbReference type="ARBA" id="ARBA00021741"/>
    </source>
</evidence>
<dbReference type="FunFam" id="1.20.1280.290:FF:000010">
    <property type="entry name" value="Sugar transporter SWEET"/>
    <property type="match status" value="1"/>
</dbReference>
<keyword evidence="11" id="KW-0333">Golgi apparatus</keyword>
<evidence type="ECO:0000256" key="10">
    <source>
        <dbReference type="ARBA" id="ARBA00022989"/>
    </source>
</evidence>
<dbReference type="InterPro" id="IPR047664">
    <property type="entry name" value="SWEET"/>
</dbReference>
<gene>
    <name evidence="15" type="ORF">pipiens_016630</name>
</gene>
<dbReference type="EMBL" id="JBEHCU010011332">
    <property type="protein sequence ID" value="KAL1376874.1"/>
    <property type="molecule type" value="Genomic_DNA"/>
</dbReference>
<dbReference type="Gene3D" id="1.20.1280.290">
    <property type="match status" value="2"/>
</dbReference>
<dbReference type="Pfam" id="PF03083">
    <property type="entry name" value="MtN3_slv"/>
    <property type="match status" value="2"/>
</dbReference>
<organism evidence="15 16">
    <name type="scientific">Culex pipiens pipiens</name>
    <name type="common">Northern house mosquito</name>
    <dbReference type="NCBI Taxonomy" id="38569"/>
    <lineage>
        <taxon>Eukaryota</taxon>
        <taxon>Metazoa</taxon>
        <taxon>Ecdysozoa</taxon>
        <taxon>Arthropoda</taxon>
        <taxon>Hexapoda</taxon>
        <taxon>Insecta</taxon>
        <taxon>Pterygota</taxon>
        <taxon>Neoptera</taxon>
        <taxon>Endopterygota</taxon>
        <taxon>Diptera</taxon>
        <taxon>Nematocera</taxon>
        <taxon>Culicoidea</taxon>
        <taxon>Culicidae</taxon>
        <taxon>Culicinae</taxon>
        <taxon>Culicini</taxon>
        <taxon>Culex</taxon>
        <taxon>Culex</taxon>
    </lineage>
</organism>
<evidence type="ECO:0000256" key="8">
    <source>
        <dbReference type="ARBA" id="ARBA00022692"/>
    </source>
</evidence>
<evidence type="ECO:0000256" key="2">
    <source>
        <dbReference type="ARBA" id="ARBA00004653"/>
    </source>
</evidence>
<feature type="transmembrane region" description="Helical" evidence="14">
    <location>
        <begin position="67"/>
        <end position="89"/>
    </location>
</feature>
<keyword evidence="9" id="KW-0677">Repeat</keyword>
<protein>
    <recommendedName>
        <fullName evidence="4">Sugar transporter SWEET1</fullName>
    </recommendedName>
</protein>
<feature type="transmembrane region" description="Helical" evidence="14">
    <location>
        <begin position="95"/>
        <end position="116"/>
    </location>
</feature>
<reference evidence="15 16" key="1">
    <citation type="submission" date="2024-05" db="EMBL/GenBank/DDBJ databases">
        <title>Culex pipiens pipiens assembly and annotation.</title>
        <authorList>
            <person name="Alout H."/>
            <person name="Durand T."/>
        </authorList>
    </citation>
    <scope>NUCLEOTIDE SEQUENCE [LARGE SCALE GENOMIC DNA]</scope>
    <source>
        <strain evidence="15">HA-2024</strain>
        <tissue evidence="15">Whole body</tissue>
    </source>
</reference>
<name>A0ABD1CKF1_CULPP</name>
<evidence type="ECO:0000256" key="6">
    <source>
        <dbReference type="ARBA" id="ARBA00022475"/>
    </source>
</evidence>
<evidence type="ECO:0000256" key="5">
    <source>
        <dbReference type="ARBA" id="ARBA00022448"/>
    </source>
</evidence>